<dbReference type="Gene3D" id="3.30.465.10">
    <property type="match status" value="1"/>
</dbReference>
<comment type="cofactor">
    <cofactor evidence="6">
        <name>FAD</name>
        <dbReference type="ChEBI" id="CHEBI:57692"/>
    </cofactor>
</comment>
<dbReference type="HOGENOM" id="CLU_017779_2_3_6"/>
<evidence type="ECO:0000313" key="9">
    <source>
        <dbReference type="EMBL" id="AKE59782.1"/>
    </source>
</evidence>
<feature type="binding site" evidence="5">
    <location>
        <position position="337"/>
    </location>
    <ligand>
        <name>substrate</name>
    </ligand>
</feature>
<dbReference type="AlphaFoldDB" id="A0A0F6TW56"/>
<organism evidence="9 10">
    <name type="scientific">Citrobacter amalonaticus Y19</name>
    <dbReference type="NCBI Taxonomy" id="1261127"/>
    <lineage>
        <taxon>Bacteria</taxon>
        <taxon>Pseudomonadati</taxon>
        <taxon>Pseudomonadota</taxon>
        <taxon>Gammaproteobacteria</taxon>
        <taxon>Enterobacterales</taxon>
        <taxon>Enterobacteriaceae</taxon>
        <taxon>Citrobacter</taxon>
    </lineage>
</organism>
<dbReference type="GO" id="GO:0071949">
    <property type="term" value="F:FAD binding"/>
    <property type="evidence" value="ECO:0007669"/>
    <property type="project" value="InterPro"/>
</dbReference>
<dbReference type="KEGG" id="cama:F384_15045"/>
<dbReference type="InterPro" id="IPR016169">
    <property type="entry name" value="FAD-bd_PCMH_sub2"/>
</dbReference>
<dbReference type="SUPFAM" id="SSF56176">
    <property type="entry name" value="FAD-binding/transporter-associated domain-like"/>
    <property type="match status" value="1"/>
</dbReference>
<feature type="active site" description="Proton donor/acceptor" evidence="4">
    <location>
        <position position="398"/>
    </location>
</feature>
<dbReference type="PANTHER" id="PTHR46568:SF1">
    <property type="entry name" value="ALKYLDIHYDROXYACETONEPHOSPHATE SYNTHASE, PEROXISOMAL"/>
    <property type="match status" value="1"/>
</dbReference>
<protein>
    <submittedName>
        <fullName evidence="9">FAD-linked oxidoreductase</fullName>
    </submittedName>
</protein>
<evidence type="ECO:0000256" key="2">
    <source>
        <dbReference type="ARBA" id="ARBA00022630"/>
    </source>
</evidence>
<feature type="site" description="Important for enzyme activity" evidence="7">
    <location>
        <position position="262"/>
    </location>
</feature>
<dbReference type="Proteomes" id="UP000034085">
    <property type="component" value="Chromosome"/>
</dbReference>
<dbReference type="SUPFAM" id="SSF55103">
    <property type="entry name" value="FAD-linked oxidases, C-terminal domain"/>
    <property type="match status" value="1"/>
</dbReference>
<comment type="similarity">
    <text evidence="1">Belongs to the FAD-binding oxidoreductase/transferase type 4 family.</text>
</comment>
<accession>A0A0F6TW56</accession>
<dbReference type="EMBL" id="CP011132">
    <property type="protein sequence ID" value="AKE59782.1"/>
    <property type="molecule type" value="Genomic_DNA"/>
</dbReference>
<dbReference type="InterPro" id="IPR004113">
    <property type="entry name" value="FAD-bd_oxidored_4_C"/>
</dbReference>
<dbReference type="InterPro" id="IPR006094">
    <property type="entry name" value="Oxid_FAD_bind_N"/>
</dbReference>
<dbReference type="PROSITE" id="PS51387">
    <property type="entry name" value="FAD_PCMH"/>
    <property type="match status" value="1"/>
</dbReference>
<name>A0A0F6TW56_CITAM</name>
<gene>
    <name evidence="9" type="ORF">F384_15045</name>
</gene>
<keyword evidence="2" id="KW-0285">Flavoprotein</keyword>
<dbReference type="InterPro" id="IPR036318">
    <property type="entry name" value="FAD-bd_PCMH-like_sf"/>
</dbReference>
<dbReference type="Pfam" id="PF02913">
    <property type="entry name" value="FAD-oxidase_C"/>
    <property type="match status" value="1"/>
</dbReference>
<dbReference type="PATRIC" id="fig|1261127.3.peg.3148"/>
<dbReference type="InterPro" id="IPR016164">
    <property type="entry name" value="FAD-linked_Oxase-like_C"/>
</dbReference>
<evidence type="ECO:0000256" key="1">
    <source>
        <dbReference type="ARBA" id="ARBA00008000"/>
    </source>
</evidence>
<dbReference type="Gene3D" id="3.30.300.330">
    <property type="match status" value="1"/>
</dbReference>
<dbReference type="InterPro" id="IPR016166">
    <property type="entry name" value="FAD-bd_PCMH"/>
</dbReference>
<keyword evidence="3 6" id="KW-0274">FAD</keyword>
<feature type="domain" description="FAD-binding PCMH-type" evidence="8">
    <location>
        <begin position="47"/>
        <end position="226"/>
    </location>
</feature>
<feature type="binding site" evidence="6">
    <location>
        <begin position="210"/>
        <end position="216"/>
    </location>
    <ligand>
        <name>FAD</name>
        <dbReference type="ChEBI" id="CHEBI:57692"/>
    </ligand>
</feature>
<dbReference type="RefSeq" id="WP_046486515.1">
    <property type="nucleotide sequence ID" value="NZ_CP011132.1"/>
</dbReference>
<evidence type="ECO:0000256" key="4">
    <source>
        <dbReference type="PIRSR" id="PIRSR625650-1"/>
    </source>
</evidence>
<evidence type="ECO:0000259" key="8">
    <source>
        <dbReference type="PROSITE" id="PS51387"/>
    </source>
</evidence>
<evidence type="ECO:0000313" key="10">
    <source>
        <dbReference type="Proteomes" id="UP000034085"/>
    </source>
</evidence>
<dbReference type="GO" id="GO:0008609">
    <property type="term" value="F:alkylglycerone-phosphate synthase activity"/>
    <property type="evidence" value="ECO:0007669"/>
    <property type="project" value="InterPro"/>
</dbReference>
<dbReference type="OrthoDB" id="9811557at2"/>
<evidence type="ECO:0000256" key="3">
    <source>
        <dbReference type="ARBA" id="ARBA00022827"/>
    </source>
</evidence>
<evidence type="ECO:0000256" key="5">
    <source>
        <dbReference type="PIRSR" id="PIRSR625650-2"/>
    </source>
</evidence>
<proteinExistence type="inferred from homology"/>
<evidence type="ECO:0000256" key="6">
    <source>
        <dbReference type="PIRSR" id="PIRSR625650-3"/>
    </source>
</evidence>
<reference evidence="9 10" key="1">
    <citation type="journal article" date="2013" name="Appl. Microbiol. Biotechnol.">
        <title>Glycerol assimilation and production of 1,3-propanediol by Citrobacter amalonaticus Y19.</title>
        <authorList>
            <person name="Ainala S.K."/>
            <person name="Ashok S."/>
            <person name="Ko Y."/>
            <person name="Park S."/>
        </authorList>
    </citation>
    <scope>NUCLEOTIDE SEQUENCE [LARGE SCALE GENOMIC DNA]</scope>
    <source>
        <strain evidence="9 10">Y19</strain>
    </source>
</reference>
<dbReference type="InterPro" id="IPR025650">
    <property type="entry name" value="Alkyl-DHAP_Synthase"/>
</dbReference>
<dbReference type="PANTHER" id="PTHR46568">
    <property type="entry name" value="ALKYLDIHYDROXYACETONEPHOSPHATE SYNTHASE, PEROXISOMAL"/>
    <property type="match status" value="1"/>
</dbReference>
<evidence type="ECO:0000256" key="7">
    <source>
        <dbReference type="PIRSR" id="PIRSR625650-4"/>
    </source>
</evidence>
<dbReference type="Gene3D" id="3.30.70.3450">
    <property type="match status" value="1"/>
</dbReference>
<sequence length="484" mass="53823">MSLSRQTIVDQLKEIVGSERVITDETVLKKNSIDRFRKYADIHGVYTLPIPAAVVKLGSTEQVSRVLAFMNQHKINGVPRTGASATEGGLETVVKDSVVLDGSGMNQILSIDIENMQATAQCGVPLEILENALREKGYTTGHSPQSKPLAQMGGLVATRSIGQFSTLYGAIEDMVVGLETVLADGTVTRIKNVPRRAAGPDIRHIIIGNEGALGYITEVTVKIFKFTPENNLFYGYILDDMKIGFDILREVMVEGYRPSIARLYDAEDGTQHFTHFADGKCVLIFMAEGNPRLAQATGDGIAEIVARYPQCKRVDSKLIENWFNHLNWGPEKVAAERVQILKTGNMGFTTEVSGCWSCIHQIYENVIARIRAEFPHVDDITMLGGHSSHSYINGTNMYFVYDYNVVDCKPEEEIDKYHNPLNKIICEETIRLGGSMVHHHGIGKHRVHWSKLEHGSAWPLLEGLKRQFDPNGIMNTGTIYPIEH</sequence>
<dbReference type="GO" id="GO:0008610">
    <property type="term" value="P:lipid biosynthetic process"/>
    <property type="evidence" value="ECO:0007669"/>
    <property type="project" value="InterPro"/>
</dbReference>
<dbReference type="Pfam" id="PF01565">
    <property type="entry name" value="FAD_binding_4"/>
    <property type="match status" value="1"/>
</dbReference>